<protein>
    <recommendedName>
        <fullName evidence="1">UBP-type domain-containing protein</fullName>
    </recommendedName>
</protein>
<gene>
    <name evidence="2" type="ORF">AMPC_31880</name>
</gene>
<evidence type="ECO:0000313" key="3">
    <source>
        <dbReference type="Proteomes" id="UP001162734"/>
    </source>
</evidence>
<dbReference type="InterPro" id="IPR013083">
    <property type="entry name" value="Znf_RING/FYVE/PHD"/>
</dbReference>
<dbReference type="Proteomes" id="UP001162734">
    <property type="component" value="Chromosome"/>
</dbReference>
<feature type="domain" description="UBP-type" evidence="1">
    <location>
        <begin position="1"/>
        <end position="109"/>
    </location>
</feature>
<organism evidence="2 3">
    <name type="scientific">Anaeromyxobacter paludicola</name>
    <dbReference type="NCBI Taxonomy" id="2918171"/>
    <lineage>
        <taxon>Bacteria</taxon>
        <taxon>Pseudomonadati</taxon>
        <taxon>Myxococcota</taxon>
        <taxon>Myxococcia</taxon>
        <taxon>Myxococcales</taxon>
        <taxon>Cystobacterineae</taxon>
        <taxon>Anaeromyxobacteraceae</taxon>
        <taxon>Anaeromyxobacter</taxon>
    </lineage>
</organism>
<accession>A0ABM7XDV9</accession>
<dbReference type="EMBL" id="AP025592">
    <property type="protein sequence ID" value="BDG10075.1"/>
    <property type="molecule type" value="Genomic_DNA"/>
</dbReference>
<evidence type="ECO:0000259" key="1">
    <source>
        <dbReference type="PROSITE" id="PS50271"/>
    </source>
</evidence>
<keyword evidence="3" id="KW-1185">Reference proteome</keyword>
<evidence type="ECO:0000313" key="2">
    <source>
        <dbReference type="EMBL" id="BDG10075.1"/>
    </source>
</evidence>
<dbReference type="InterPro" id="IPR001607">
    <property type="entry name" value="Znf_UBP"/>
</dbReference>
<reference evidence="3" key="1">
    <citation type="journal article" date="2022" name="Int. J. Syst. Evol. Microbiol.">
        <title>Anaeromyxobacter oryzae sp. nov., Anaeromyxobacter diazotrophicus sp. nov. and Anaeromyxobacter paludicola sp. nov., isolated from paddy soils.</title>
        <authorList>
            <person name="Itoh H."/>
            <person name="Xu Z."/>
            <person name="Mise K."/>
            <person name="Masuda Y."/>
            <person name="Ushijima N."/>
            <person name="Hayakawa C."/>
            <person name="Shiratori Y."/>
            <person name="Senoo K."/>
        </authorList>
    </citation>
    <scope>NUCLEOTIDE SEQUENCE [LARGE SCALE GENOMIC DNA]</scope>
    <source>
        <strain evidence="3">Red630</strain>
    </source>
</reference>
<name>A0ABM7XDV9_9BACT</name>
<dbReference type="RefSeq" id="WP_248342469.1">
    <property type="nucleotide sequence ID" value="NZ_AP025592.1"/>
</dbReference>
<dbReference type="PROSITE" id="PS50271">
    <property type="entry name" value="ZF_UBP"/>
    <property type="match status" value="1"/>
</dbReference>
<sequence length="112" mass="12554">MCDHLKQFERKRAAPVRPSGHGCQECLETGDPWVHLRLCMTCGHVGCCDDSPNRHATRHHHATSHPVIKSFEPGEDWAWCYLDEDSLDAIAAFPEESPRRHYDPPGAGAPGR</sequence>
<dbReference type="SUPFAM" id="SSF57850">
    <property type="entry name" value="RING/U-box"/>
    <property type="match status" value="1"/>
</dbReference>
<proteinExistence type="predicted"/>
<dbReference type="Gene3D" id="3.30.40.10">
    <property type="entry name" value="Zinc/RING finger domain, C3HC4 (zinc finger)"/>
    <property type="match status" value="1"/>
</dbReference>
<dbReference type="Pfam" id="PF02148">
    <property type="entry name" value="zf-UBP"/>
    <property type="match status" value="1"/>
</dbReference>